<dbReference type="EMBL" id="CAJNOG010000199">
    <property type="protein sequence ID" value="CAF1066795.1"/>
    <property type="molecule type" value="Genomic_DNA"/>
</dbReference>
<organism evidence="2 3">
    <name type="scientific">Adineta steineri</name>
    <dbReference type="NCBI Taxonomy" id="433720"/>
    <lineage>
        <taxon>Eukaryota</taxon>
        <taxon>Metazoa</taxon>
        <taxon>Spiralia</taxon>
        <taxon>Gnathifera</taxon>
        <taxon>Rotifera</taxon>
        <taxon>Eurotatoria</taxon>
        <taxon>Bdelloidea</taxon>
        <taxon>Adinetida</taxon>
        <taxon>Adinetidae</taxon>
        <taxon>Adineta</taxon>
    </lineage>
</organism>
<evidence type="ECO:0000313" key="3">
    <source>
        <dbReference type="Proteomes" id="UP000663845"/>
    </source>
</evidence>
<reference evidence="2" key="1">
    <citation type="submission" date="2021-02" db="EMBL/GenBank/DDBJ databases">
        <authorList>
            <person name="Nowell W R."/>
        </authorList>
    </citation>
    <scope>NUCLEOTIDE SEQUENCE</scope>
</reference>
<feature type="signal peptide" evidence="1">
    <location>
        <begin position="1"/>
        <end position="24"/>
    </location>
</feature>
<protein>
    <recommendedName>
        <fullName evidence="4">Phage tail collar domain-containing protein</fullName>
    </recommendedName>
</protein>
<evidence type="ECO:0000256" key="1">
    <source>
        <dbReference type="SAM" id="SignalP"/>
    </source>
</evidence>
<sequence>MVNSGVTLFVFFVVNTLLVSNSQQQQTRGLIPPELLTDSSLYHVVPQGVILLWSGAAHLVPQGWAVCDGTQGTPDLRDRFVIGSGPNAQFSIGQKGGASSATPTLNIRPTRLTVAQMPEHSHGGLTSIEDTSFMCYNQDLDEGITTSHKNITNRHIQSGRSTMINTENDNKTVNCHHQHTIEKQGNNEPHSHEVTTDALKILPPFHALVLSIVIDDNNVQRSVKREKKLNVLSLFLIHESMLIK</sequence>
<proteinExistence type="predicted"/>
<evidence type="ECO:0008006" key="4">
    <source>
        <dbReference type="Google" id="ProtNLM"/>
    </source>
</evidence>
<name>A0A814LKZ7_9BILA</name>
<gene>
    <name evidence="2" type="ORF">JYZ213_LOCUS19528</name>
</gene>
<evidence type="ECO:0000313" key="2">
    <source>
        <dbReference type="EMBL" id="CAF1066795.1"/>
    </source>
</evidence>
<dbReference type="AlphaFoldDB" id="A0A814LKZ7"/>
<keyword evidence="1" id="KW-0732">Signal</keyword>
<accession>A0A814LKZ7</accession>
<dbReference type="CDD" id="cd22641">
    <property type="entry name" value="C24-like"/>
    <property type="match status" value="1"/>
</dbReference>
<dbReference type="SUPFAM" id="SSF88874">
    <property type="entry name" value="Receptor-binding domain of short tail fibre protein gp12"/>
    <property type="match status" value="1"/>
</dbReference>
<feature type="chain" id="PRO_5032364094" description="Phage tail collar domain-containing protein" evidence="1">
    <location>
        <begin position="25"/>
        <end position="244"/>
    </location>
</feature>
<dbReference type="Proteomes" id="UP000663845">
    <property type="component" value="Unassembled WGS sequence"/>
</dbReference>
<comment type="caution">
    <text evidence="2">The sequence shown here is derived from an EMBL/GenBank/DDBJ whole genome shotgun (WGS) entry which is preliminary data.</text>
</comment>